<gene>
    <name evidence="6" type="ORF">WQE_29493</name>
</gene>
<dbReference type="SUPFAM" id="SSF46689">
    <property type="entry name" value="Homeodomain-like"/>
    <property type="match status" value="1"/>
</dbReference>
<evidence type="ECO:0000256" key="3">
    <source>
        <dbReference type="ARBA" id="ARBA00023163"/>
    </source>
</evidence>
<protein>
    <submittedName>
        <fullName evidence="6">TetR family transcriptional regulator</fullName>
    </submittedName>
</protein>
<comment type="caution">
    <text evidence="6">The sequence shown here is derived from an EMBL/GenBank/DDBJ whole genome shotgun (WGS) entry which is preliminary data.</text>
</comment>
<dbReference type="Gene3D" id="1.10.357.10">
    <property type="entry name" value="Tetracycline Repressor, domain 2"/>
    <property type="match status" value="1"/>
</dbReference>
<keyword evidence="1" id="KW-0805">Transcription regulation</keyword>
<dbReference type="InterPro" id="IPR009057">
    <property type="entry name" value="Homeodomain-like_sf"/>
</dbReference>
<keyword evidence="2 4" id="KW-0238">DNA-binding</keyword>
<dbReference type="Pfam" id="PF00440">
    <property type="entry name" value="TetR_N"/>
    <property type="match status" value="1"/>
</dbReference>
<dbReference type="InterPro" id="IPR001647">
    <property type="entry name" value="HTH_TetR"/>
</dbReference>
<evidence type="ECO:0000313" key="6">
    <source>
        <dbReference type="EMBL" id="EIM97366.1"/>
    </source>
</evidence>
<dbReference type="EMBL" id="AKAU01000161">
    <property type="protein sequence ID" value="EIM97366.1"/>
    <property type="molecule type" value="Genomic_DNA"/>
</dbReference>
<feature type="DNA-binding region" description="H-T-H motif" evidence="4">
    <location>
        <begin position="36"/>
        <end position="55"/>
    </location>
</feature>
<dbReference type="PANTHER" id="PTHR47506:SF6">
    <property type="entry name" value="HTH-TYPE TRANSCRIPTIONAL REPRESSOR NEMR"/>
    <property type="match status" value="1"/>
</dbReference>
<accession>A0ABP2PKH7</accession>
<keyword evidence="7" id="KW-1185">Reference proteome</keyword>
<evidence type="ECO:0000256" key="2">
    <source>
        <dbReference type="ARBA" id="ARBA00023125"/>
    </source>
</evidence>
<evidence type="ECO:0000313" key="7">
    <source>
        <dbReference type="Proteomes" id="UP000004980"/>
    </source>
</evidence>
<evidence type="ECO:0000259" key="5">
    <source>
        <dbReference type="PROSITE" id="PS50977"/>
    </source>
</evidence>
<keyword evidence="3" id="KW-0804">Transcription</keyword>
<feature type="domain" description="HTH tetR-type" evidence="5">
    <location>
        <begin position="13"/>
        <end position="73"/>
    </location>
</feature>
<proteinExistence type="predicted"/>
<dbReference type="PROSITE" id="PS50977">
    <property type="entry name" value="HTH_TETR_2"/>
    <property type="match status" value="1"/>
</dbReference>
<sequence length="121" mass="13879">MKPKRLTREQSKEQTSERLLNAARDIFSTKGFIAASVEDIAATAGYSRGAFYSNFEGRTDLLLELLQRDHDDVEAEAQWIFDRCTTGEDMMAASLDCFRRLNDLPESYLFWMEAKLQAARD</sequence>
<dbReference type="GeneID" id="55530655"/>
<dbReference type="PRINTS" id="PR00455">
    <property type="entry name" value="HTHTETR"/>
</dbReference>
<name>A0ABP2PKH7_9BURK</name>
<evidence type="ECO:0000256" key="4">
    <source>
        <dbReference type="PROSITE-ProRule" id="PRU00335"/>
    </source>
</evidence>
<dbReference type="Proteomes" id="UP000004980">
    <property type="component" value="Unassembled WGS sequence"/>
</dbReference>
<dbReference type="PANTHER" id="PTHR47506">
    <property type="entry name" value="TRANSCRIPTIONAL REGULATORY PROTEIN"/>
    <property type="match status" value="1"/>
</dbReference>
<dbReference type="RefSeq" id="WP_007587540.1">
    <property type="nucleotide sequence ID" value="NZ_AKAU01000161.1"/>
</dbReference>
<organism evidence="6 7">
    <name type="scientific">Paraburkholderia hospita</name>
    <dbReference type="NCBI Taxonomy" id="169430"/>
    <lineage>
        <taxon>Bacteria</taxon>
        <taxon>Pseudomonadati</taxon>
        <taxon>Pseudomonadota</taxon>
        <taxon>Betaproteobacteria</taxon>
        <taxon>Burkholderiales</taxon>
        <taxon>Burkholderiaceae</taxon>
        <taxon>Paraburkholderia</taxon>
    </lineage>
</organism>
<reference evidence="6 7" key="1">
    <citation type="journal article" date="2012" name="J. Bacteriol.">
        <title>Draft Genome Sequence of the Soil Bacterium Burkholderia terrae Strain BS001, Which Interacts with Fungal Surface Structures.</title>
        <authorList>
            <person name="Nazir R."/>
            <person name="Hansen M.A."/>
            <person name="Sorensen S."/>
            <person name="van Elsas J.D."/>
        </authorList>
    </citation>
    <scope>NUCLEOTIDE SEQUENCE [LARGE SCALE GENOMIC DNA]</scope>
    <source>
        <strain evidence="6 7">BS001</strain>
    </source>
</reference>
<evidence type="ECO:0000256" key="1">
    <source>
        <dbReference type="ARBA" id="ARBA00023015"/>
    </source>
</evidence>